<evidence type="ECO:0000256" key="2">
    <source>
        <dbReference type="ARBA" id="ARBA00013064"/>
    </source>
</evidence>
<evidence type="ECO:0000313" key="8">
    <source>
        <dbReference type="Proteomes" id="UP000076038"/>
    </source>
</evidence>
<proteinExistence type="inferred from homology"/>
<dbReference type="PATRIC" id="fig|1653479.3.peg.4445"/>
<evidence type="ECO:0000313" key="7">
    <source>
        <dbReference type="EMBL" id="AMY25665.1"/>
    </source>
</evidence>
<evidence type="ECO:0000256" key="4">
    <source>
        <dbReference type="ARBA" id="ARBA00022912"/>
    </source>
</evidence>
<dbReference type="GO" id="GO:0004725">
    <property type="term" value="F:protein tyrosine phosphatase activity"/>
    <property type="evidence" value="ECO:0007669"/>
    <property type="project" value="UniProtKB-EC"/>
</dbReference>
<keyword evidence="3 7" id="KW-0378">Hydrolase</keyword>
<dbReference type="PANTHER" id="PTHR11717">
    <property type="entry name" value="LOW MOLECULAR WEIGHT PROTEIN TYROSINE PHOSPHATASE"/>
    <property type="match status" value="1"/>
</dbReference>
<comment type="similarity">
    <text evidence="1">Belongs to the low molecular weight phosphotyrosine protein phosphatase family.</text>
</comment>
<reference evidence="8" key="2">
    <citation type="submission" date="2016-04" db="EMBL/GenBank/DDBJ databases">
        <title>Complete Genome and Plasmid Sequences for Rhodococcus fascians D188 and Draft Sequences for Rhodococcus spp. Isolates PBTS 1 and PBTS 2.</title>
        <authorList>
            <person name="Stamer R."/>
            <person name="Vereecke D."/>
            <person name="Zhang Y."/>
            <person name="Schilkey F."/>
            <person name="Devitt N."/>
            <person name="Randall J."/>
        </authorList>
    </citation>
    <scope>NUCLEOTIDE SEQUENCE [LARGE SCALE GENOMIC DNA]</scope>
    <source>
        <strain evidence="8">PBTS2</strain>
    </source>
</reference>
<evidence type="ECO:0000256" key="5">
    <source>
        <dbReference type="PIRSR" id="PIRSR617867-1"/>
    </source>
</evidence>
<dbReference type="AlphaFoldDB" id="A0A143QR91"/>
<keyword evidence="4" id="KW-0904">Protein phosphatase</keyword>
<name>A0A143QR91_RHOFA</name>
<organism evidence="7 8">
    <name type="scientific">Rhodococcoides fascians</name>
    <name type="common">Rhodococcus fascians</name>
    <dbReference type="NCBI Taxonomy" id="1828"/>
    <lineage>
        <taxon>Bacteria</taxon>
        <taxon>Bacillati</taxon>
        <taxon>Actinomycetota</taxon>
        <taxon>Actinomycetes</taxon>
        <taxon>Mycobacteriales</taxon>
        <taxon>Nocardiaceae</taxon>
        <taxon>Rhodococcoides</taxon>
    </lineage>
</organism>
<dbReference type="RefSeq" id="WP_048318641.1">
    <property type="nucleotide sequence ID" value="NZ_CP015220.1"/>
</dbReference>
<dbReference type="CDD" id="cd16343">
    <property type="entry name" value="LMWPTP"/>
    <property type="match status" value="1"/>
</dbReference>
<evidence type="ECO:0000259" key="6">
    <source>
        <dbReference type="SMART" id="SM00226"/>
    </source>
</evidence>
<dbReference type="Gene3D" id="3.40.50.2300">
    <property type="match status" value="1"/>
</dbReference>
<dbReference type="PANTHER" id="PTHR11717:SF7">
    <property type="entry name" value="LOW MOLECULAR WEIGHT PHOSPHOTYROSINE PROTEIN PHOSPHATASE"/>
    <property type="match status" value="1"/>
</dbReference>
<sequence length="157" mass="16693">MSEPLHVTFVCTGNICRSPMAEKVFAAHLSEAGLGDAVRVSSAGIDGWHVGDGADPRTVAELDAHGYESEHEANQVGPDHLAADLIVALDTGHARSLLQLGAPADRVQLLRSFDPDADDASVADPYYSSDSAFTEVREQIEDAVPGLIDWARSRLTA</sequence>
<gene>
    <name evidence="7" type="primary">ptpA_1</name>
    <name evidence="7" type="ORF">A3Q41_04389</name>
</gene>
<feature type="domain" description="Phosphotyrosine protein phosphatase I" evidence="6">
    <location>
        <begin position="5"/>
        <end position="150"/>
    </location>
</feature>
<dbReference type="SUPFAM" id="SSF52788">
    <property type="entry name" value="Phosphotyrosine protein phosphatases I"/>
    <property type="match status" value="1"/>
</dbReference>
<dbReference type="InterPro" id="IPR023485">
    <property type="entry name" value="Ptyr_pPase"/>
</dbReference>
<feature type="active site" description="Nucleophile" evidence="5">
    <location>
        <position position="11"/>
    </location>
</feature>
<dbReference type="EMBL" id="CP015220">
    <property type="protein sequence ID" value="AMY25665.1"/>
    <property type="molecule type" value="Genomic_DNA"/>
</dbReference>
<evidence type="ECO:0000256" key="3">
    <source>
        <dbReference type="ARBA" id="ARBA00022801"/>
    </source>
</evidence>
<dbReference type="InterPro" id="IPR036196">
    <property type="entry name" value="Ptyr_pPase_sf"/>
</dbReference>
<dbReference type="PRINTS" id="PR00719">
    <property type="entry name" value="LMWPTPASE"/>
</dbReference>
<dbReference type="SMART" id="SM00226">
    <property type="entry name" value="LMWPc"/>
    <property type="match status" value="1"/>
</dbReference>
<dbReference type="KEGG" id="rhs:A3Q41_04389"/>
<accession>A0A143QR91</accession>
<dbReference type="InterPro" id="IPR017867">
    <property type="entry name" value="Tyr_phospatase_low_mol_wt"/>
</dbReference>
<protein>
    <recommendedName>
        <fullName evidence="2">protein-tyrosine-phosphatase</fullName>
        <ecNumber evidence="2">3.1.3.48</ecNumber>
    </recommendedName>
</protein>
<feature type="active site" evidence="5">
    <location>
        <position position="17"/>
    </location>
</feature>
<dbReference type="Proteomes" id="UP000076038">
    <property type="component" value="Chromosome"/>
</dbReference>
<feature type="active site" description="Proton donor" evidence="5">
    <location>
        <position position="124"/>
    </location>
</feature>
<evidence type="ECO:0000256" key="1">
    <source>
        <dbReference type="ARBA" id="ARBA00011063"/>
    </source>
</evidence>
<dbReference type="Pfam" id="PF01451">
    <property type="entry name" value="LMWPc"/>
    <property type="match status" value="1"/>
</dbReference>
<reference evidence="7 8" key="1">
    <citation type="journal article" date="2016" name="Genome Announc.">
        <title>Complete Genome and Plasmid Sequences for Rhodococcus fascians D188 and Draft Sequences for Rhodococcus Isolates PBTS 1 and PBTS 2.</title>
        <authorList>
            <person name="Stamler R.A."/>
            <person name="Vereecke D."/>
            <person name="Zhang Y."/>
            <person name="Schilkey F."/>
            <person name="Devitt N."/>
            <person name="Randall J.J."/>
        </authorList>
    </citation>
    <scope>NUCLEOTIDE SEQUENCE [LARGE SCALE GENOMIC DNA]</scope>
    <source>
        <strain evidence="7 8">PBTS2</strain>
    </source>
</reference>
<keyword evidence="8" id="KW-1185">Reference proteome</keyword>
<dbReference type="InterPro" id="IPR050438">
    <property type="entry name" value="LMW_PTPase"/>
</dbReference>
<dbReference type="EC" id="3.1.3.48" evidence="2"/>